<gene>
    <name evidence="2" type="ordered locus">XNC1_1032</name>
</gene>
<dbReference type="InterPro" id="IPR002921">
    <property type="entry name" value="Fungal_lipase-type"/>
</dbReference>
<protein>
    <recommendedName>
        <fullName evidence="1">Fungal lipase-type domain-containing protein</fullName>
    </recommendedName>
</protein>
<accession>D3V8Q5</accession>
<dbReference type="RefSeq" id="WP_010845583.1">
    <property type="nucleotide sequence ID" value="NC_014228.1"/>
</dbReference>
<dbReference type="Proteomes" id="UP000008075">
    <property type="component" value="Chromosome"/>
</dbReference>
<sequence>MYTYQEAANLAALVLYAAEMNDKYHNNPIPPADPRIKDDEWKVIAYISADDISFSVKTRQSELPDQVCYGYIARKNTSLNEYVVAIRGTDPTILLEDIHDGLILQTSPWARFPTIKVSRGFFSIYDSMKLLTVEPGFYGDYSNLRLAEAITRLIGVNSRFTITAHSLGSAIASYLMYEIGPMAPNHSACLFACPRPGNSDFSQYVTQNFSNFAVFNYADDVIPHLPPEILAYASLAQIQRFKSQTPIDISDGPLCSHYLINYIARLDFDVFKRVIKNGDVDSCINL</sequence>
<dbReference type="SUPFAM" id="SSF53474">
    <property type="entry name" value="alpha/beta-Hydrolases"/>
    <property type="match status" value="1"/>
</dbReference>
<dbReference type="STRING" id="406817.XNC1_1032"/>
<feature type="domain" description="Fungal lipase-type" evidence="1">
    <location>
        <begin position="83"/>
        <end position="228"/>
    </location>
</feature>
<dbReference type="GO" id="GO:0006629">
    <property type="term" value="P:lipid metabolic process"/>
    <property type="evidence" value="ECO:0007669"/>
    <property type="project" value="InterPro"/>
</dbReference>
<dbReference type="GeneID" id="24903941"/>
<dbReference type="InterPro" id="IPR029058">
    <property type="entry name" value="AB_hydrolase_fold"/>
</dbReference>
<dbReference type="Pfam" id="PF01764">
    <property type="entry name" value="Lipase_3"/>
    <property type="match status" value="1"/>
</dbReference>
<dbReference type="PANTHER" id="PTHR45856">
    <property type="entry name" value="ALPHA/BETA-HYDROLASES SUPERFAMILY PROTEIN"/>
    <property type="match status" value="1"/>
</dbReference>
<dbReference type="InterPro" id="IPR051218">
    <property type="entry name" value="Sec_MonoDiacylglyc_Lipase"/>
</dbReference>
<dbReference type="EMBL" id="FN667742">
    <property type="protein sequence ID" value="CBJ89103.1"/>
    <property type="molecule type" value="Genomic_DNA"/>
</dbReference>
<organism evidence="2 3">
    <name type="scientific">Xenorhabdus nematophila (strain ATCC 19061 / DSM 3370 / CCUG 14189 / LMG 1036 / NCIMB 9965 / AN6)</name>
    <dbReference type="NCBI Taxonomy" id="406817"/>
    <lineage>
        <taxon>Bacteria</taxon>
        <taxon>Pseudomonadati</taxon>
        <taxon>Pseudomonadota</taxon>
        <taxon>Gammaproteobacteria</taxon>
        <taxon>Enterobacterales</taxon>
        <taxon>Morganellaceae</taxon>
        <taxon>Xenorhabdus</taxon>
    </lineage>
</organism>
<evidence type="ECO:0000313" key="2">
    <source>
        <dbReference type="EMBL" id="CBJ89103.1"/>
    </source>
</evidence>
<keyword evidence="3" id="KW-1185">Reference proteome</keyword>
<dbReference type="AlphaFoldDB" id="D3V8Q5"/>
<proteinExistence type="predicted"/>
<dbReference type="PANTHER" id="PTHR45856:SF25">
    <property type="entry name" value="FUNGAL LIPASE-LIKE DOMAIN-CONTAINING PROTEIN"/>
    <property type="match status" value="1"/>
</dbReference>
<dbReference type="Gene3D" id="3.40.50.1820">
    <property type="entry name" value="alpha/beta hydrolase"/>
    <property type="match status" value="1"/>
</dbReference>
<evidence type="ECO:0000259" key="1">
    <source>
        <dbReference type="Pfam" id="PF01764"/>
    </source>
</evidence>
<dbReference type="eggNOG" id="COG3675">
    <property type="taxonomic scope" value="Bacteria"/>
</dbReference>
<dbReference type="KEGG" id="xne:XNC1_1032"/>
<reference evidence="2 3" key="1">
    <citation type="journal article" date="2011" name="PLoS ONE">
        <title>The entomopathogenic bacterial endosymbionts xenorhabdus and photorhabdus: convergent lifestyles from divergent genomes.</title>
        <authorList>
            <person name="Chaston J.M."/>
            <person name="Suen G."/>
            <person name="Tucker S.L."/>
            <person name="Andersen A.W."/>
            <person name="Bhasin A."/>
            <person name="Bode E."/>
            <person name="Bode H.B."/>
            <person name="Brachmann A.O."/>
            <person name="Cowles C.E."/>
            <person name="Cowles K.N."/>
            <person name="Darby C."/>
            <person name="de Leon L."/>
            <person name="Drace K."/>
            <person name="Du Z."/>
            <person name="Givaudan A."/>
            <person name="Herbert Tran E.E."/>
            <person name="Jewell K.A."/>
            <person name="Knack J.J."/>
            <person name="Krasomil-Osterfeld K.C."/>
            <person name="Kukor R."/>
            <person name="Lanois A."/>
            <person name="Latreille P."/>
            <person name="Leimgruber N.K."/>
            <person name="Lipke C.M."/>
            <person name="Liu R."/>
            <person name="Lu X."/>
            <person name="Martens E.C."/>
            <person name="Marri P.R."/>
            <person name="Medigue C."/>
            <person name="Menard M.L."/>
            <person name="Miller N.M."/>
            <person name="Morales-Soto N."/>
            <person name="Norton S."/>
            <person name="Ogier J.C."/>
            <person name="Orchard S.S."/>
            <person name="Park D."/>
            <person name="Park Y."/>
            <person name="Qurollo B.A."/>
            <person name="Sugar D.R."/>
            <person name="Richards G.R."/>
            <person name="Rouy Z."/>
            <person name="Slominski B."/>
            <person name="Slominski K."/>
            <person name="Snyder H."/>
            <person name="Tjaden B.C."/>
            <person name="van der Hoeven R."/>
            <person name="Welch R.D."/>
            <person name="Wheeler C."/>
            <person name="Xiang B."/>
            <person name="Barbazuk B."/>
            <person name="Gaudriault S."/>
            <person name="Goodner B."/>
            <person name="Slater S.C."/>
            <person name="Forst S."/>
            <person name="Goldman B.S."/>
            <person name="Goodrich-Blair H."/>
        </authorList>
    </citation>
    <scope>NUCLEOTIDE SEQUENCE [LARGE SCALE GENOMIC DNA]</scope>
    <source>
        <strain evidence="3">ATCC 19061 / DSM 3370 / CCUG 14189 / LMG 1036 / NCIMB 9965 / AN6</strain>
    </source>
</reference>
<evidence type="ECO:0000313" key="3">
    <source>
        <dbReference type="Proteomes" id="UP000008075"/>
    </source>
</evidence>
<name>D3V8Q5_XENNA</name>
<dbReference type="CDD" id="cd00519">
    <property type="entry name" value="Lipase_3"/>
    <property type="match status" value="1"/>
</dbReference>
<dbReference type="HOGENOM" id="CLU_085391_0_0_6"/>